<dbReference type="InterPro" id="IPR014729">
    <property type="entry name" value="Rossmann-like_a/b/a_fold"/>
</dbReference>
<accession>A0A8H7UIN1</accession>
<dbReference type="SUPFAM" id="SSF52402">
    <property type="entry name" value="Adenine nucleotide alpha hydrolases-like"/>
    <property type="match status" value="1"/>
</dbReference>
<sequence>MTTLRRFSTAYLQNGRRKVLIPYCPNDNSDLVLTRCVEDNTLIPSDSICLVNVVTPSFLSQWTTYSMSHGVAPISTTMDLVYAQQPDLRRQFLLSNAEDMLERVAHKLRLKDLNVRTVVLEGDIRSSMVNLAQEFKPDIILCTTNKASKIKKLFSTSVSGHLRKNAKKSEVIIINPDDYEREVLTTDHFDVIAEEDFVPSDLATGCTPNTPALETVTPTAQSS</sequence>
<evidence type="ECO:0000313" key="2">
    <source>
        <dbReference type="EMBL" id="KAG2184520.1"/>
    </source>
</evidence>
<dbReference type="Pfam" id="PF00582">
    <property type="entry name" value="Usp"/>
    <property type="match status" value="1"/>
</dbReference>
<keyword evidence="3" id="KW-1185">Reference proteome</keyword>
<name>A0A8H7UIN1_MORIS</name>
<dbReference type="EMBL" id="JAEPQZ010000002">
    <property type="protein sequence ID" value="KAG2184520.1"/>
    <property type="molecule type" value="Genomic_DNA"/>
</dbReference>
<dbReference type="CDD" id="cd00293">
    <property type="entry name" value="USP-like"/>
    <property type="match status" value="1"/>
</dbReference>
<evidence type="ECO:0000259" key="1">
    <source>
        <dbReference type="Pfam" id="PF00582"/>
    </source>
</evidence>
<comment type="caution">
    <text evidence="2">The sequence shown here is derived from an EMBL/GenBank/DDBJ whole genome shotgun (WGS) entry which is preliminary data.</text>
</comment>
<dbReference type="Proteomes" id="UP000654370">
    <property type="component" value="Unassembled WGS sequence"/>
</dbReference>
<protein>
    <recommendedName>
        <fullName evidence="1">UspA domain-containing protein</fullName>
    </recommendedName>
</protein>
<feature type="domain" description="UspA" evidence="1">
    <location>
        <begin position="16"/>
        <end position="169"/>
    </location>
</feature>
<dbReference type="OrthoDB" id="843225at2759"/>
<proteinExistence type="predicted"/>
<organism evidence="2 3">
    <name type="scientific">Mortierella isabellina</name>
    <name type="common">Filamentous fungus</name>
    <name type="synonym">Umbelopsis isabellina</name>
    <dbReference type="NCBI Taxonomy" id="91625"/>
    <lineage>
        <taxon>Eukaryota</taxon>
        <taxon>Fungi</taxon>
        <taxon>Fungi incertae sedis</taxon>
        <taxon>Mucoromycota</taxon>
        <taxon>Mucoromycotina</taxon>
        <taxon>Umbelopsidomycetes</taxon>
        <taxon>Umbelopsidales</taxon>
        <taxon>Umbelopsidaceae</taxon>
        <taxon>Umbelopsis</taxon>
    </lineage>
</organism>
<dbReference type="Gene3D" id="3.40.50.620">
    <property type="entry name" value="HUPs"/>
    <property type="match status" value="1"/>
</dbReference>
<dbReference type="AlphaFoldDB" id="A0A8H7UIN1"/>
<evidence type="ECO:0000313" key="3">
    <source>
        <dbReference type="Proteomes" id="UP000654370"/>
    </source>
</evidence>
<reference evidence="2" key="1">
    <citation type="submission" date="2020-12" db="EMBL/GenBank/DDBJ databases">
        <title>Metabolic potential, ecology and presence of endohyphal bacteria is reflected in genomic diversity of Mucoromycotina.</title>
        <authorList>
            <person name="Muszewska A."/>
            <person name="Okrasinska A."/>
            <person name="Steczkiewicz K."/>
            <person name="Drgas O."/>
            <person name="Orlowska M."/>
            <person name="Perlinska-Lenart U."/>
            <person name="Aleksandrzak-Piekarczyk T."/>
            <person name="Szatraj K."/>
            <person name="Zielenkiewicz U."/>
            <person name="Pilsyk S."/>
            <person name="Malc E."/>
            <person name="Mieczkowski P."/>
            <person name="Kruszewska J.S."/>
            <person name="Biernat P."/>
            <person name="Pawlowska J."/>
        </authorList>
    </citation>
    <scope>NUCLEOTIDE SEQUENCE</scope>
    <source>
        <strain evidence="2">WA0000067209</strain>
    </source>
</reference>
<gene>
    <name evidence="2" type="ORF">INT43_000429</name>
</gene>
<dbReference type="InterPro" id="IPR006016">
    <property type="entry name" value="UspA"/>
</dbReference>